<protein>
    <submittedName>
        <fullName evidence="2">CSON005541 protein</fullName>
    </submittedName>
</protein>
<feature type="compositionally biased region" description="Basic residues" evidence="1">
    <location>
        <begin position="179"/>
        <end position="192"/>
    </location>
</feature>
<dbReference type="PANTHER" id="PTHR31859:SF1">
    <property type="entry name" value="TETRATRICOPEPTIDE REPEAT PROTEIN 39C"/>
    <property type="match status" value="1"/>
</dbReference>
<dbReference type="InterPro" id="IPR011990">
    <property type="entry name" value="TPR-like_helical_dom_sf"/>
</dbReference>
<dbReference type="Gene3D" id="1.25.40.10">
    <property type="entry name" value="Tetratricopeptide repeat domain"/>
    <property type="match status" value="1"/>
</dbReference>
<reference evidence="3" key="2">
    <citation type="submission" date="2018-07" db="EMBL/GenBank/DDBJ databases">
        <authorList>
            <person name="Quirk P.G."/>
            <person name="Krulwich T.A."/>
        </authorList>
    </citation>
    <scope>NUCLEOTIDE SEQUENCE</scope>
</reference>
<reference evidence="2" key="1">
    <citation type="submission" date="2018-04" db="EMBL/GenBank/DDBJ databases">
        <authorList>
            <person name="Go L.Y."/>
            <person name="Mitchell J.A."/>
        </authorList>
    </citation>
    <scope>NUCLEOTIDE SEQUENCE</scope>
    <source>
        <tissue evidence="2">Whole organism</tissue>
    </source>
</reference>
<evidence type="ECO:0000313" key="3">
    <source>
        <dbReference type="EMBL" id="SSX32868.1"/>
    </source>
</evidence>
<organism evidence="2">
    <name type="scientific">Culicoides sonorensis</name>
    <name type="common">Biting midge</name>
    <dbReference type="NCBI Taxonomy" id="179676"/>
    <lineage>
        <taxon>Eukaryota</taxon>
        <taxon>Metazoa</taxon>
        <taxon>Ecdysozoa</taxon>
        <taxon>Arthropoda</taxon>
        <taxon>Hexapoda</taxon>
        <taxon>Insecta</taxon>
        <taxon>Pterygota</taxon>
        <taxon>Neoptera</taxon>
        <taxon>Endopterygota</taxon>
        <taxon>Diptera</taxon>
        <taxon>Nematocera</taxon>
        <taxon>Chironomoidea</taxon>
        <taxon>Ceratopogonidae</taxon>
        <taxon>Ceratopogoninae</taxon>
        <taxon>Culicoides</taxon>
        <taxon>Monoculicoides</taxon>
    </lineage>
</organism>
<dbReference type="GO" id="GO:0060271">
    <property type="term" value="P:cilium assembly"/>
    <property type="evidence" value="ECO:0007669"/>
    <property type="project" value="TreeGrafter"/>
</dbReference>
<dbReference type="EMBL" id="UFQT01002181">
    <property type="protein sequence ID" value="SSX32868.1"/>
    <property type="molecule type" value="Genomic_DNA"/>
</dbReference>
<dbReference type="EMBL" id="UFQS01002181">
    <property type="protein sequence ID" value="SSX13437.1"/>
    <property type="molecule type" value="Genomic_DNA"/>
</dbReference>
<evidence type="ECO:0000256" key="1">
    <source>
        <dbReference type="SAM" id="MobiDB-lite"/>
    </source>
</evidence>
<accession>A0A336L9M4</accession>
<feature type="region of interest" description="Disordered" evidence="1">
    <location>
        <begin position="170"/>
        <end position="221"/>
    </location>
</feature>
<dbReference type="VEuPathDB" id="VectorBase:CSON005541"/>
<dbReference type="Pfam" id="PF10300">
    <property type="entry name" value="Iml2-TPR_39"/>
    <property type="match status" value="1"/>
</dbReference>
<gene>
    <name evidence="2" type="primary">CSON005541</name>
</gene>
<dbReference type="AlphaFoldDB" id="A0A336L9M4"/>
<dbReference type="InterPro" id="IPR019412">
    <property type="entry name" value="IML2/TPR_39"/>
</dbReference>
<dbReference type="SUPFAM" id="SSF48452">
    <property type="entry name" value="TPR-like"/>
    <property type="match status" value="1"/>
</dbReference>
<proteinExistence type="predicted"/>
<sequence>MASESNNKPKENTEMTDSEYARVGIGLWLNNKPLEAEDHFKKRKNKLQVEAGYTFISFLNAIISWETNKIEEAQRQLRELDKHCANENGWLKSVRVKLFGSNSPAKTLAQTLEEQIIMADSQLCSSILVGLTQDIGGMMKAGWSLRKAWKLYQTSYTQISELYRQKFQSNLHNNSSGSNKHHNFHHHDRKRWSREENNMEKPGHNDSSNKDDIQPYPLPNDSPSHCYDIPSFVIDDDDKTKNGYNLDNNVASTSRDVTSGVGATSSITPKMPKSYTTTFSDTIQHQQSINSPSTDLYPANSSTSDDASGIVTARCLNKNPSLDDNLSNNNGYKQSVTTSYSMNEFELPMSSSYPHHPNAYHHHHYRHQCQDISKEDLQRLMSAVSFGYGLFQLSVSLLPPNLLKLISFFGFEGDRRTGITCLKHSRQSEDMRAPLATLSLLWYYTIITPFFALDGTNLDSEIEEADSLLEEAQNGFADASLFLFFKGRVERLKSNIPNAIVAYENSHKMSQQREIKLLCLHEIGWCRLIQLEFGKAMNHFEELKQHSQFSKSFYAYMMAICQAAYGNMENLVAAREEIYGFISSSYLKDFWDEFVFDQTPNAVYLQDSQIEKYILRRVSKLPLEEIECEKFEQIYWKYLVYEMLIMWNAINSCSEETLKVIMEDCKRPNRDLLNEPMKGLAKLVLATCHTCLKNYDEAIIAFRECIEQRGELLDDLHISAFAHFELATLLLRHKNERIEARRLLTHVQNNYHNYDFENRLGIRIHSMLKSLT</sequence>
<name>A0A336L9M4_CULSO</name>
<evidence type="ECO:0000313" key="2">
    <source>
        <dbReference type="EMBL" id="SSX13437.1"/>
    </source>
</evidence>
<dbReference type="PANTHER" id="PTHR31859">
    <property type="entry name" value="TETRATRICOPEPTIDE REPEAT PROTEIN 39 FAMILY MEMBER"/>
    <property type="match status" value="1"/>
</dbReference>
<dbReference type="OMA" id="KRMGQLH"/>
<feature type="region of interest" description="Disordered" evidence="1">
    <location>
        <begin position="284"/>
        <end position="303"/>
    </location>
</feature>
<feature type="compositionally biased region" description="Basic and acidic residues" evidence="1">
    <location>
        <begin position="193"/>
        <end position="213"/>
    </location>
</feature>